<dbReference type="AlphaFoldDB" id="A0A6C0K4W2"/>
<dbReference type="CDD" id="cd00009">
    <property type="entry name" value="AAA"/>
    <property type="match status" value="1"/>
</dbReference>
<dbReference type="GO" id="GO:0006261">
    <property type="term" value="P:DNA-templated DNA replication"/>
    <property type="evidence" value="ECO:0007669"/>
    <property type="project" value="TreeGrafter"/>
</dbReference>
<protein>
    <recommendedName>
        <fullName evidence="4">AAA+ ATPase domain-containing protein</fullName>
    </recommendedName>
</protein>
<dbReference type="Pfam" id="PF00004">
    <property type="entry name" value="AAA"/>
    <property type="match status" value="1"/>
</dbReference>
<dbReference type="PANTHER" id="PTHR11669:SF20">
    <property type="entry name" value="REPLICATION FACTOR C SUBUNIT 4"/>
    <property type="match status" value="1"/>
</dbReference>
<reference evidence="5" key="1">
    <citation type="journal article" date="2020" name="Nature">
        <title>Giant virus diversity and host interactions through global metagenomics.</title>
        <authorList>
            <person name="Schulz F."/>
            <person name="Roux S."/>
            <person name="Paez-Espino D."/>
            <person name="Jungbluth S."/>
            <person name="Walsh D.A."/>
            <person name="Denef V.J."/>
            <person name="McMahon K.D."/>
            <person name="Konstantinidis K.T."/>
            <person name="Eloe-Fadrosh E.A."/>
            <person name="Kyrpides N.C."/>
            <person name="Woyke T."/>
        </authorList>
    </citation>
    <scope>NUCLEOTIDE SEQUENCE</scope>
    <source>
        <strain evidence="5">GVMAG-S-1101176-114</strain>
    </source>
</reference>
<evidence type="ECO:0000256" key="2">
    <source>
        <dbReference type="ARBA" id="ARBA00022741"/>
    </source>
</evidence>
<dbReference type="InterPro" id="IPR050238">
    <property type="entry name" value="DNA_Rep/Repair_Clamp_Loader"/>
</dbReference>
<evidence type="ECO:0000256" key="3">
    <source>
        <dbReference type="ARBA" id="ARBA00022840"/>
    </source>
</evidence>
<dbReference type="GO" id="GO:0005663">
    <property type="term" value="C:DNA replication factor C complex"/>
    <property type="evidence" value="ECO:0007669"/>
    <property type="project" value="TreeGrafter"/>
</dbReference>
<dbReference type="InterPro" id="IPR003593">
    <property type="entry name" value="AAA+_ATPase"/>
</dbReference>
<evidence type="ECO:0000259" key="4">
    <source>
        <dbReference type="SMART" id="SM00382"/>
    </source>
</evidence>
<proteinExistence type="predicted"/>
<dbReference type="PANTHER" id="PTHR11669">
    <property type="entry name" value="REPLICATION FACTOR C / DNA POLYMERASE III GAMMA-TAU SUBUNIT"/>
    <property type="match status" value="1"/>
</dbReference>
<dbReference type="GO" id="GO:0005524">
    <property type="term" value="F:ATP binding"/>
    <property type="evidence" value="ECO:0007669"/>
    <property type="project" value="UniProtKB-KW"/>
</dbReference>
<dbReference type="EMBL" id="MN740813">
    <property type="protein sequence ID" value="QHU13102.1"/>
    <property type="molecule type" value="Genomic_DNA"/>
</dbReference>
<dbReference type="GO" id="GO:0006281">
    <property type="term" value="P:DNA repair"/>
    <property type="evidence" value="ECO:0007669"/>
    <property type="project" value="TreeGrafter"/>
</dbReference>
<keyword evidence="1" id="KW-0235">DNA replication</keyword>
<dbReference type="GO" id="GO:0003689">
    <property type="term" value="F:DNA clamp loader activity"/>
    <property type="evidence" value="ECO:0007669"/>
    <property type="project" value="TreeGrafter"/>
</dbReference>
<dbReference type="GO" id="GO:0016887">
    <property type="term" value="F:ATP hydrolysis activity"/>
    <property type="evidence" value="ECO:0007669"/>
    <property type="project" value="InterPro"/>
</dbReference>
<name>A0A6C0K4W2_9ZZZZ</name>
<keyword evidence="3" id="KW-0067">ATP-binding</keyword>
<feature type="domain" description="AAA+ ATPase" evidence="4">
    <location>
        <begin position="33"/>
        <end position="162"/>
    </location>
</feature>
<keyword evidence="2" id="KW-0547">Nucleotide-binding</keyword>
<accession>A0A6C0K4W2</accession>
<dbReference type="InterPro" id="IPR003959">
    <property type="entry name" value="ATPase_AAA_core"/>
</dbReference>
<organism evidence="5">
    <name type="scientific">viral metagenome</name>
    <dbReference type="NCBI Taxonomy" id="1070528"/>
    <lineage>
        <taxon>unclassified sequences</taxon>
        <taxon>metagenomes</taxon>
        <taxon>organismal metagenomes</taxon>
    </lineage>
</organism>
<sequence>MLSEAFRPETFDQIIGHTEAKKQLTEYLTANPRGVAFLISGTAGIGKTTLALTAARTFGYEPLEINASRSMRSHSDVASLRDSCMAPVSFASLAKYSEPRKTCVILDEVDGSDPHAQRKLLEWMKDPRRCVPIVCTSNEVPVIFKRCPETIRIHRCMPLNARDIYENLQTYNAMPFEEFQLIVKECQHDVRRLVNRLQYGQSDVLRQTPLTGDPVADLFKHQEMFYSEYPTFWGL</sequence>
<dbReference type="InterPro" id="IPR027417">
    <property type="entry name" value="P-loop_NTPase"/>
</dbReference>
<dbReference type="Gene3D" id="3.40.50.300">
    <property type="entry name" value="P-loop containing nucleotide triphosphate hydrolases"/>
    <property type="match status" value="1"/>
</dbReference>
<dbReference type="SMART" id="SM00382">
    <property type="entry name" value="AAA"/>
    <property type="match status" value="1"/>
</dbReference>
<dbReference type="SUPFAM" id="SSF52540">
    <property type="entry name" value="P-loop containing nucleoside triphosphate hydrolases"/>
    <property type="match status" value="1"/>
</dbReference>
<evidence type="ECO:0000313" key="5">
    <source>
        <dbReference type="EMBL" id="QHU13102.1"/>
    </source>
</evidence>
<evidence type="ECO:0000256" key="1">
    <source>
        <dbReference type="ARBA" id="ARBA00022705"/>
    </source>
</evidence>